<feature type="transmembrane region" description="Helical" evidence="1">
    <location>
        <begin position="231"/>
        <end position="250"/>
    </location>
</feature>
<feature type="transmembrane region" description="Helical" evidence="1">
    <location>
        <begin position="6"/>
        <end position="23"/>
    </location>
</feature>
<dbReference type="EMBL" id="CP049989">
    <property type="protein sequence ID" value="QIM53983.1"/>
    <property type="molecule type" value="Genomic_DNA"/>
</dbReference>
<organism evidence="2 3">
    <name type="scientific">Hydrogenophaga crocea</name>
    <dbReference type="NCBI Taxonomy" id="2716225"/>
    <lineage>
        <taxon>Bacteria</taxon>
        <taxon>Pseudomonadati</taxon>
        <taxon>Pseudomonadota</taxon>
        <taxon>Betaproteobacteria</taxon>
        <taxon>Burkholderiales</taxon>
        <taxon>Comamonadaceae</taxon>
        <taxon>Hydrogenophaga</taxon>
    </lineage>
</organism>
<feature type="transmembrane region" description="Helical" evidence="1">
    <location>
        <begin position="280"/>
        <end position="298"/>
    </location>
</feature>
<feature type="transmembrane region" description="Helical" evidence="1">
    <location>
        <begin position="153"/>
        <end position="169"/>
    </location>
</feature>
<feature type="transmembrane region" description="Helical" evidence="1">
    <location>
        <begin position="440"/>
        <end position="457"/>
    </location>
</feature>
<evidence type="ECO:0000313" key="3">
    <source>
        <dbReference type="Proteomes" id="UP000503162"/>
    </source>
</evidence>
<evidence type="ECO:0000256" key="1">
    <source>
        <dbReference type="SAM" id="Phobius"/>
    </source>
</evidence>
<keyword evidence="1" id="KW-0472">Membrane</keyword>
<accession>A0A6G8ILK9</accession>
<dbReference type="Proteomes" id="UP000503162">
    <property type="component" value="Chromosome"/>
</dbReference>
<protein>
    <submittedName>
        <fullName evidence="2">Oligosaccharide repeat unit polymerase</fullName>
    </submittedName>
</protein>
<keyword evidence="3" id="KW-1185">Reference proteome</keyword>
<keyword evidence="1" id="KW-1133">Transmembrane helix</keyword>
<reference evidence="2 3" key="1">
    <citation type="submission" date="2020-03" db="EMBL/GenBank/DDBJ databases">
        <title>Hydrogenophaga sp. nov. isolated from cyanobacterial mat.</title>
        <authorList>
            <person name="Thorat V."/>
            <person name="Kirdat K."/>
            <person name="Tiwarekar B."/>
            <person name="Costa E.D."/>
            <person name="Yadav A."/>
        </authorList>
    </citation>
    <scope>NUCLEOTIDE SEQUENCE [LARGE SCALE GENOMIC DNA]</scope>
    <source>
        <strain evidence="2 3">BA0156</strain>
    </source>
</reference>
<proteinExistence type="predicted"/>
<feature type="transmembrane region" description="Helical" evidence="1">
    <location>
        <begin position="203"/>
        <end position="224"/>
    </location>
</feature>
<name>A0A6G8ILK9_9BURK</name>
<dbReference type="KEGG" id="hcz:G9Q37_18365"/>
<evidence type="ECO:0000313" key="2">
    <source>
        <dbReference type="EMBL" id="QIM53983.1"/>
    </source>
</evidence>
<dbReference type="AlphaFoldDB" id="A0A6G8ILK9"/>
<sequence>MTLSLSFFVLSCAATAAFLWFYVRPTLSLSSTALSLLLFFHGPAFWYYTRRWALGEGSAFDLYREAWPEHSGAGDALHTASSQFYSSLSAAVRNTEVMQSLDFAVGLTFACFCLGIWLTDRILKCPPRVHDEALRRWHEQAFLPMAPHRSKQLLSMTGLAFVVLLYFFFHDNQLPKVYVYFATAAGEFEKIAMRREMGGSPSYLFNLLLSTLLPFVAFALWTWWREGGGKGVGGLATAMLVLVVTAKLATLSKAPAAIFVLQLMALEIARGSLDFTVRQAITLGLVALTLFSIMTFVANSDLGGARESLLFLFYRVCMIPNESLVEYFAIFPGQLPHTLGNDIRWLAILKGVEPLQPSFWRVAELMRGAPGSTTTAMFMADAWAAFSWAGIVTCAFIFGCLLRWIDVQLIVKRGRTGTTIAGLGLGHHGVFIGMSTAFQTSLLTGGLLLIVPMVALLECKWPWPERGHADHD</sequence>
<dbReference type="RefSeq" id="WP_166229519.1">
    <property type="nucleotide sequence ID" value="NZ_CP049989.1"/>
</dbReference>
<feature type="transmembrane region" description="Helical" evidence="1">
    <location>
        <begin position="382"/>
        <end position="405"/>
    </location>
</feature>
<gene>
    <name evidence="2" type="ORF">G9Q37_18365</name>
</gene>
<keyword evidence="1" id="KW-0812">Transmembrane</keyword>
<feature type="transmembrane region" description="Helical" evidence="1">
    <location>
        <begin position="30"/>
        <end position="48"/>
    </location>
</feature>
<feature type="transmembrane region" description="Helical" evidence="1">
    <location>
        <begin position="97"/>
        <end position="118"/>
    </location>
</feature>